<dbReference type="Gene3D" id="3.30.460.10">
    <property type="entry name" value="Beta Polymerase, domain 2"/>
    <property type="match status" value="1"/>
</dbReference>
<reference evidence="11" key="1">
    <citation type="submission" date="2023-11" db="EMBL/GenBank/DDBJ databases">
        <title>Genome sequence of Cyanobacterium aponinum BCRC AL20115.</title>
        <authorList>
            <person name="Chang H.-Y."/>
            <person name="Lin K.-M."/>
            <person name="Hsueh H.-T."/>
            <person name="Chu H.-A."/>
            <person name="Kuo C.-H."/>
        </authorList>
    </citation>
    <scope>NUCLEOTIDE SEQUENCE</scope>
    <source>
        <strain evidence="11">AL20115</strain>
    </source>
</reference>
<evidence type="ECO:0000313" key="11">
    <source>
        <dbReference type="EMBL" id="WPF88247.1"/>
    </source>
</evidence>
<keyword evidence="8" id="KW-0460">Magnesium</keyword>
<dbReference type="SUPFAM" id="SSF81301">
    <property type="entry name" value="Nucleotidyltransferase"/>
    <property type="match status" value="1"/>
</dbReference>
<dbReference type="GO" id="GO:0046872">
    <property type="term" value="F:metal ion binding"/>
    <property type="evidence" value="ECO:0007669"/>
    <property type="project" value="UniProtKB-KW"/>
</dbReference>
<dbReference type="GO" id="GO:0016779">
    <property type="term" value="F:nucleotidyltransferase activity"/>
    <property type="evidence" value="ECO:0007669"/>
    <property type="project" value="UniProtKB-KW"/>
</dbReference>
<dbReference type="CDD" id="cd05403">
    <property type="entry name" value="NT_KNTase_like"/>
    <property type="match status" value="1"/>
</dbReference>
<dbReference type="PANTHER" id="PTHR33571">
    <property type="entry name" value="SSL8005 PROTEIN"/>
    <property type="match status" value="1"/>
</dbReference>
<keyword evidence="4" id="KW-0548">Nucleotidyltransferase</keyword>
<dbReference type="RefSeq" id="WP_320001387.1">
    <property type="nucleotide sequence ID" value="NZ_CP138348.1"/>
</dbReference>
<evidence type="ECO:0000256" key="8">
    <source>
        <dbReference type="ARBA" id="ARBA00022842"/>
    </source>
</evidence>
<protein>
    <submittedName>
        <fullName evidence="11">Nucleotidyltransferase family protein</fullName>
    </submittedName>
</protein>
<dbReference type="GO" id="GO:0005524">
    <property type="term" value="F:ATP binding"/>
    <property type="evidence" value="ECO:0007669"/>
    <property type="project" value="UniProtKB-KW"/>
</dbReference>
<keyword evidence="2" id="KW-1277">Toxin-antitoxin system</keyword>
<evidence type="ECO:0000256" key="4">
    <source>
        <dbReference type="ARBA" id="ARBA00022695"/>
    </source>
</evidence>
<evidence type="ECO:0000256" key="1">
    <source>
        <dbReference type="ARBA" id="ARBA00001946"/>
    </source>
</evidence>
<name>A0AAF0ZHT2_9CHRO</name>
<organism evidence="11">
    <name type="scientific">Cyanobacterium aponinum AL20115</name>
    <dbReference type="NCBI Taxonomy" id="3090662"/>
    <lineage>
        <taxon>Bacteria</taxon>
        <taxon>Bacillati</taxon>
        <taxon>Cyanobacteriota</taxon>
        <taxon>Cyanophyceae</taxon>
        <taxon>Oscillatoriophycideae</taxon>
        <taxon>Chroococcales</taxon>
        <taxon>Geminocystaceae</taxon>
        <taxon>Cyanobacterium</taxon>
    </lineage>
</organism>
<evidence type="ECO:0000256" key="9">
    <source>
        <dbReference type="ARBA" id="ARBA00038276"/>
    </source>
</evidence>
<evidence type="ECO:0000256" key="6">
    <source>
        <dbReference type="ARBA" id="ARBA00022741"/>
    </source>
</evidence>
<keyword evidence="7" id="KW-0067">ATP-binding</keyword>
<evidence type="ECO:0000256" key="3">
    <source>
        <dbReference type="ARBA" id="ARBA00022679"/>
    </source>
</evidence>
<dbReference type="AlphaFoldDB" id="A0AAF0ZHT2"/>
<proteinExistence type="inferred from homology"/>
<sequence length="104" mass="12120">MRTFVESKNDIFRQLQNHQKTLQNYGVKRCGLFGSFVRGEATSKSDIDLLVEFEPSLKTFINFMDLCFFLEELFERKVDVLTPESLSPIFGHRILAEVEYVSFS</sequence>
<dbReference type="Pfam" id="PF01909">
    <property type="entry name" value="NTP_transf_2"/>
    <property type="match status" value="1"/>
</dbReference>
<dbReference type="InterPro" id="IPR002934">
    <property type="entry name" value="Polymerase_NTP_transf_dom"/>
</dbReference>
<feature type="domain" description="Polymerase nucleotidyl transferase" evidence="10">
    <location>
        <begin position="22"/>
        <end position="87"/>
    </location>
</feature>
<dbReference type="PANTHER" id="PTHR33571:SF14">
    <property type="entry name" value="PROTEIN ADENYLYLTRANSFERASE MJ0435-RELATED"/>
    <property type="match status" value="1"/>
</dbReference>
<dbReference type="EMBL" id="CP138348">
    <property type="protein sequence ID" value="WPF88247.1"/>
    <property type="molecule type" value="Genomic_DNA"/>
</dbReference>
<keyword evidence="3" id="KW-0808">Transferase</keyword>
<keyword evidence="5" id="KW-0479">Metal-binding</keyword>
<evidence type="ECO:0000259" key="10">
    <source>
        <dbReference type="Pfam" id="PF01909"/>
    </source>
</evidence>
<dbReference type="InterPro" id="IPR043519">
    <property type="entry name" value="NT_sf"/>
</dbReference>
<comment type="cofactor">
    <cofactor evidence="1">
        <name>Mg(2+)</name>
        <dbReference type="ChEBI" id="CHEBI:18420"/>
    </cofactor>
</comment>
<comment type="similarity">
    <text evidence="9">Belongs to the MntA antitoxin family.</text>
</comment>
<gene>
    <name evidence="11" type="ORF">SAY89_15825</name>
</gene>
<dbReference type="InterPro" id="IPR052038">
    <property type="entry name" value="Type-VII_TA_antitoxin"/>
</dbReference>
<evidence type="ECO:0000256" key="7">
    <source>
        <dbReference type="ARBA" id="ARBA00022840"/>
    </source>
</evidence>
<accession>A0AAF0ZHT2</accession>
<evidence type="ECO:0000256" key="5">
    <source>
        <dbReference type="ARBA" id="ARBA00022723"/>
    </source>
</evidence>
<evidence type="ECO:0000256" key="2">
    <source>
        <dbReference type="ARBA" id="ARBA00022649"/>
    </source>
</evidence>
<keyword evidence="6" id="KW-0547">Nucleotide-binding</keyword>